<dbReference type="RefSeq" id="WP_167030478.1">
    <property type="nucleotide sequence ID" value="NZ_CP050177.1"/>
</dbReference>
<keyword evidence="1" id="KW-0812">Transmembrane</keyword>
<feature type="transmembrane region" description="Helical" evidence="1">
    <location>
        <begin position="89"/>
        <end position="107"/>
    </location>
</feature>
<dbReference type="KEGG" id="slia:HA039_17260"/>
<evidence type="ECO:0000313" key="3">
    <source>
        <dbReference type="Proteomes" id="UP000501179"/>
    </source>
</evidence>
<dbReference type="AlphaFoldDB" id="A0A6G9GZX7"/>
<keyword evidence="1" id="KW-0472">Membrane</keyword>
<feature type="transmembrane region" description="Helical" evidence="1">
    <location>
        <begin position="60"/>
        <end position="77"/>
    </location>
</feature>
<sequence>MKPLRRPARRALLLAHVATSVSWLGLTLGLLTLGIAAYTTADPDTTRAAYRAMKILIDPLILPLALAALLTGVILSLGTPWGLARHRWIWIKFWLTLVTLTATTFALRPTINAAADAGTPDISLVAAPSVASSAYFFMTALSVLKPWGLTRRGRRLRNLGSSHKAVDGRSPARTR</sequence>
<organism evidence="2 3">
    <name type="scientific">Streptomyces liangshanensis</name>
    <dbReference type="NCBI Taxonomy" id="2717324"/>
    <lineage>
        <taxon>Bacteria</taxon>
        <taxon>Bacillati</taxon>
        <taxon>Actinomycetota</taxon>
        <taxon>Actinomycetes</taxon>
        <taxon>Kitasatosporales</taxon>
        <taxon>Streptomycetaceae</taxon>
        <taxon>Streptomyces</taxon>
    </lineage>
</organism>
<evidence type="ECO:0000256" key="1">
    <source>
        <dbReference type="SAM" id="Phobius"/>
    </source>
</evidence>
<dbReference type="Proteomes" id="UP000501179">
    <property type="component" value="Chromosome"/>
</dbReference>
<keyword evidence="1" id="KW-1133">Transmembrane helix</keyword>
<proteinExistence type="predicted"/>
<feature type="transmembrane region" description="Helical" evidence="1">
    <location>
        <begin position="122"/>
        <end position="144"/>
    </location>
</feature>
<protein>
    <submittedName>
        <fullName evidence="2">DUF2269 domain-containing protein</fullName>
    </submittedName>
</protein>
<accession>A0A6G9GZX7</accession>
<dbReference type="EMBL" id="CP050177">
    <property type="protein sequence ID" value="QIQ03842.1"/>
    <property type="molecule type" value="Genomic_DNA"/>
</dbReference>
<evidence type="ECO:0000313" key="2">
    <source>
        <dbReference type="EMBL" id="QIQ03842.1"/>
    </source>
</evidence>
<gene>
    <name evidence="2" type="ORF">HA039_17260</name>
</gene>
<reference evidence="2 3" key="1">
    <citation type="submission" date="2020-03" db="EMBL/GenBank/DDBJ databases">
        <title>A novel species.</title>
        <authorList>
            <person name="Gao J."/>
        </authorList>
    </citation>
    <scope>NUCLEOTIDE SEQUENCE [LARGE SCALE GENOMIC DNA]</scope>
    <source>
        <strain evidence="2 3">QMT-12</strain>
    </source>
</reference>
<keyword evidence="3" id="KW-1185">Reference proteome</keyword>
<name>A0A6G9GZX7_9ACTN</name>